<protein>
    <submittedName>
        <fullName evidence="1">Uncharacterized protein</fullName>
    </submittedName>
</protein>
<dbReference type="AlphaFoldDB" id="A0A0E9P8Y8"/>
<sequence length="25" mass="2742">MVLGGVMMPENCTNSLTMICRTQVI</sequence>
<reference evidence="1" key="2">
    <citation type="journal article" date="2015" name="Fish Shellfish Immunol.">
        <title>Early steps in the European eel (Anguilla anguilla)-Vibrio vulnificus interaction in the gills: Role of the RtxA13 toxin.</title>
        <authorList>
            <person name="Callol A."/>
            <person name="Pajuelo D."/>
            <person name="Ebbesson L."/>
            <person name="Teles M."/>
            <person name="MacKenzie S."/>
            <person name="Amaro C."/>
        </authorList>
    </citation>
    <scope>NUCLEOTIDE SEQUENCE</scope>
</reference>
<evidence type="ECO:0000313" key="1">
    <source>
        <dbReference type="EMBL" id="JAH00969.1"/>
    </source>
</evidence>
<dbReference type="EMBL" id="GBXM01107608">
    <property type="protein sequence ID" value="JAH00969.1"/>
    <property type="molecule type" value="Transcribed_RNA"/>
</dbReference>
<organism evidence="1">
    <name type="scientific">Anguilla anguilla</name>
    <name type="common">European freshwater eel</name>
    <name type="synonym">Muraena anguilla</name>
    <dbReference type="NCBI Taxonomy" id="7936"/>
    <lineage>
        <taxon>Eukaryota</taxon>
        <taxon>Metazoa</taxon>
        <taxon>Chordata</taxon>
        <taxon>Craniata</taxon>
        <taxon>Vertebrata</taxon>
        <taxon>Euteleostomi</taxon>
        <taxon>Actinopterygii</taxon>
        <taxon>Neopterygii</taxon>
        <taxon>Teleostei</taxon>
        <taxon>Anguilliformes</taxon>
        <taxon>Anguillidae</taxon>
        <taxon>Anguilla</taxon>
    </lineage>
</organism>
<accession>A0A0E9P8Y8</accession>
<proteinExistence type="predicted"/>
<reference evidence="1" key="1">
    <citation type="submission" date="2014-11" db="EMBL/GenBank/DDBJ databases">
        <authorList>
            <person name="Amaro Gonzalez C."/>
        </authorList>
    </citation>
    <scope>NUCLEOTIDE SEQUENCE</scope>
</reference>
<name>A0A0E9P8Y8_ANGAN</name>